<comment type="caution">
    <text evidence="2">The sequence shown here is derived from an EMBL/GenBank/DDBJ whole genome shotgun (WGS) entry which is preliminary data.</text>
</comment>
<keyword evidence="1" id="KW-0732">Signal</keyword>
<organism evidence="2 3">
    <name type="scientific">Blomia tropicalis</name>
    <name type="common">Mite</name>
    <dbReference type="NCBI Taxonomy" id="40697"/>
    <lineage>
        <taxon>Eukaryota</taxon>
        <taxon>Metazoa</taxon>
        <taxon>Ecdysozoa</taxon>
        <taxon>Arthropoda</taxon>
        <taxon>Chelicerata</taxon>
        <taxon>Arachnida</taxon>
        <taxon>Acari</taxon>
        <taxon>Acariformes</taxon>
        <taxon>Sarcoptiformes</taxon>
        <taxon>Astigmata</taxon>
        <taxon>Glycyphagoidea</taxon>
        <taxon>Echimyopodidae</taxon>
        <taxon>Blomia</taxon>
    </lineage>
</organism>
<dbReference type="OMA" id="AKHDECS"/>
<dbReference type="EMBL" id="JAPWDV010000001">
    <property type="protein sequence ID" value="KAJ6223090.1"/>
    <property type="molecule type" value="Genomic_DNA"/>
</dbReference>
<name>A0A9Q0RQX5_BLOTA</name>
<evidence type="ECO:0000313" key="3">
    <source>
        <dbReference type="Proteomes" id="UP001142055"/>
    </source>
</evidence>
<evidence type="ECO:0000313" key="2">
    <source>
        <dbReference type="EMBL" id="KAJ6223090.1"/>
    </source>
</evidence>
<dbReference type="GO" id="GO:0005549">
    <property type="term" value="F:odorant binding"/>
    <property type="evidence" value="ECO:0007669"/>
    <property type="project" value="InterPro"/>
</dbReference>
<dbReference type="InterPro" id="IPR036728">
    <property type="entry name" value="PBP_GOBP_sf"/>
</dbReference>
<dbReference type="AlphaFoldDB" id="A0A9Q0RQX5"/>
<accession>A0A9Q0RQX5</accession>
<sequence length="175" mass="19526">MTRFVFIVLFSLFAIAYSQPKPTTQSAAPVPTILWGTCPQLEPSETDKKSKAKILADCLKDFPIPEKVTEQTIAQHQKSIAECALKKENWFESDGSYKFSKAESEIKKKKLDSKMEAELLAAHSKCKGEAKEMFKTPKVAGGNNVEQVQFFQSCMDFHITKSCNIKIQQPAVSAS</sequence>
<protein>
    <submittedName>
        <fullName evidence="2">Uncharacterized protein</fullName>
    </submittedName>
</protein>
<dbReference type="SUPFAM" id="SSF47565">
    <property type="entry name" value="Insect pheromone/odorant-binding proteins"/>
    <property type="match status" value="1"/>
</dbReference>
<dbReference type="OrthoDB" id="6507909at2759"/>
<evidence type="ECO:0000256" key="1">
    <source>
        <dbReference type="SAM" id="SignalP"/>
    </source>
</evidence>
<dbReference type="Proteomes" id="UP001142055">
    <property type="component" value="Chromosome 1"/>
</dbReference>
<proteinExistence type="predicted"/>
<reference evidence="2" key="1">
    <citation type="submission" date="2022-12" db="EMBL/GenBank/DDBJ databases">
        <title>Genome assemblies of Blomia tropicalis.</title>
        <authorList>
            <person name="Cui Y."/>
        </authorList>
    </citation>
    <scope>NUCLEOTIDE SEQUENCE</scope>
    <source>
        <tissue evidence="2">Adult mites</tissue>
    </source>
</reference>
<feature type="signal peptide" evidence="1">
    <location>
        <begin position="1"/>
        <end position="18"/>
    </location>
</feature>
<gene>
    <name evidence="2" type="ORF">RDWZM_001635</name>
</gene>
<keyword evidence="3" id="KW-1185">Reference proteome</keyword>
<feature type="chain" id="PRO_5040250850" evidence="1">
    <location>
        <begin position="19"/>
        <end position="175"/>
    </location>
</feature>